<dbReference type="AlphaFoldDB" id="A0AAD6IIQ5"/>
<accession>A0AAD6IIQ5</accession>
<gene>
    <name evidence="2" type="ORF">N7460_003914</name>
</gene>
<evidence type="ECO:0000313" key="2">
    <source>
        <dbReference type="EMBL" id="KAJ6047767.1"/>
    </source>
</evidence>
<protein>
    <submittedName>
        <fullName evidence="2">Uncharacterized protein</fullName>
    </submittedName>
</protein>
<feature type="chain" id="PRO_5042027100" evidence="1">
    <location>
        <begin position="21"/>
        <end position="119"/>
    </location>
</feature>
<dbReference type="Proteomes" id="UP001219568">
    <property type="component" value="Unassembled WGS sequence"/>
</dbReference>
<keyword evidence="1" id="KW-0732">Signal</keyword>
<sequence length="119" mass="12558">MRFVNLVLVTVTALSVPTYACKCIVNGEQNTPRTQSCCDALGGTFQDGNDCQADSISDGLSIFDTCCGGVSTTSGSDCDCPDCWVHTPLVPTTHWAHTSPAPAWVQTAHNPGFSLLCCN</sequence>
<dbReference type="EMBL" id="JAQJZL010000003">
    <property type="protein sequence ID" value="KAJ6047767.1"/>
    <property type="molecule type" value="Genomic_DNA"/>
</dbReference>
<name>A0AAD6IIQ5_PENCN</name>
<evidence type="ECO:0000313" key="3">
    <source>
        <dbReference type="Proteomes" id="UP001219568"/>
    </source>
</evidence>
<keyword evidence="3" id="KW-1185">Reference proteome</keyword>
<organism evidence="2 3">
    <name type="scientific">Penicillium canescens</name>
    <dbReference type="NCBI Taxonomy" id="5083"/>
    <lineage>
        <taxon>Eukaryota</taxon>
        <taxon>Fungi</taxon>
        <taxon>Dikarya</taxon>
        <taxon>Ascomycota</taxon>
        <taxon>Pezizomycotina</taxon>
        <taxon>Eurotiomycetes</taxon>
        <taxon>Eurotiomycetidae</taxon>
        <taxon>Eurotiales</taxon>
        <taxon>Aspergillaceae</taxon>
        <taxon>Penicillium</taxon>
    </lineage>
</organism>
<proteinExistence type="predicted"/>
<reference evidence="2" key="2">
    <citation type="submission" date="2023-01" db="EMBL/GenBank/DDBJ databases">
        <authorList>
            <person name="Petersen C."/>
        </authorList>
    </citation>
    <scope>NUCLEOTIDE SEQUENCE</scope>
    <source>
        <strain evidence="2">IBT 15450</strain>
    </source>
</reference>
<evidence type="ECO:0000256" key="1">
    <source>
        <dbReference type="SAM" id="SignalP"/>
    </source>
</evidence>
<feature type="signal peptide" evidence="1">
    <location>
        <begin position="1"/>
        <end position="20"/>
    </location>
</feature>
<comment type="caution">
    <text evidence="2">The sequence shown here is derived from an EMBL/GenBank/DDBJ whole genome shotgun (WGS) entry which is preliminary data.</text>
</comment>
<reference evidence="2" key="1">
    <citation type="journal article" date="2023" name="IMA Fungus">
        <title>Comparative genomic study of the Penicillium genus elucidates a diverse pangenome and 15 lateral gene transfer events.</title>
        <authorList>
            <person name="Petersen C."/>
            <person name="Sorensen T."/>
            <person name="Nielsen M.R."/>
            <person name="Sondergaard T.E."/>
            <person name="Sorensen J.L."/>
            <person name="Fitzpatrick D.A."/>
            <person name="Frisvad J.C."/>
            <person name="Nielsen K.L."/>
        </authorList>
    </citation>
    <scope>NUCLEOTIDE SEQUENCE</scope>
    <source>
        <strain evidence="2">IBT 15450</strain>
    </source>
</reference>